<keyword evidence="3" id="KW-1185">Reference proteome</keyword>
<reference evidence="2" key="1">
    <citation type="submission" date="2021-10" db="EMBL/GenBank/DDBJ databases">
        <title>Tropical sea cucumber genome reveals ecological adaptation and Cuvierian tubules defense mechanism.</title>
        <authorList>
            <person name="Chen T."/>
        </authorList>
    </citation>
    <scope>NUCLEOTIDE SEQUENCE</scope>
    <source>
        <strain evidence="2">Nanhai2018</strain>
        <tissue evidence="2">Muscle</tissue>
    </source>
</reference>
<dbReference type="OrthoDB" id="416119at2759"/>
<gene>
    <name evidence="2" type="ORF">HOLleu_02597</name>
</gene>
<dbReference type="Proteomes" id="UP001152320">
    <property type="component" value="Chromosome 1"/>
</dbReference>
<organism evidence="2 3">
    <name type="scientific">Holothuria leucospilota</name>
    <name type="common">Black long sea cucumber</name>
    <name type="synonym">Mertensiothuria leucospilota</name>
    <dbReference type="NCBI Taxonomy" id="206669"/>
    <lineage>
        <taxon>Eukaryota</taxon>
        <taxon>Metazoa</taxon>
        <taxon>Echinodermata</taxon>
        <taxon>Eleutherozoa</taxon>
        <taxon>Echinozoa</taxon>
        <taxon>Holothuroidea</taxon>
        <taxon>Aspidochirotacea</taxon>
        <taxon>Aspidochirotida</taxon>
        <taxon>Holothuriidae</taxon>
        <taxon>Holothuria</taxon>
    </lineage>
</organism>
<evidence type="ECO:0000256" key="1">
    <source>
        <dbReference type="SAM" id="MobiDB-lite"/>
    </source>
</evidence>
<feature type="region of interest" description="Disordered" evidence="1">
    <location>
        <begin position="49"/>
        <end position="73"/>
    </location>
</feature>
<protein>
    <submittedName>
        <fullName evidence="2">Uncharacterized protein</fullName>
    </submittedName>
</protein>
<dbReference type="AlphaFoldDB" id="A0A9Q1HLH9"/>
<evidence type="ECO:0000313" key="3">
    <source>
        <dbReference type="Proteomes" id="UP001152320"/>
    </source>
</evidence>
<sequence length="73" mass="7836">MAKMEGRKAPGSDGIPVKFYKRFWGTVGHDHFDVFASAFLAGSLSPSQRTGVTTLLPKSGDPLEPKTGDQLPC</sequence>
<dbReference type="EMBL" id="JAIZAY010000001">
    <property type="protein sequence ID" value="KAJ8049723.1"/>
    <property type="molecule type" value="Genomic_DNA"/>
</dbReference>
<accession>A0A9Q1HLH9</accession>
<evidence type="ECO:0000313" key="2">
    <source>
        <dbReference type="EMBL" id="KAJ8049723.1"/>
    </source>
</evidence>
<proteinExistence type="predicted"/>
<comment type="caution">
    <text evidence="2">The sequence shown here is derived from an EMBL/GenBank/DDBJ whole genome shotgun (WGS) entry which is preliminary data.</text>
</comment>
<name>A0A9Q1HLH9_HOLLE</name>